<evidence type="ECO:0000259" key="7">
    <source>
        <dbReference type="PROSITE" id="PS50931"/>
    </source>
</evidence>
<feature type="domain" description="HTH lysR-type" evidence="7">
    <location>
        <begin position="5"/>
        <end position="62"/>
    </location>
</feature>
<dbReference type="EMBL" id="NTRR01000015">
    <property type="protein sequence ID" value="PFE16318.1"/>
    <property type="molecule type" value="Genomic_DNA"/>
</dbReference>
<keyword evidence="3" id="KW-0805">Transcription regulation</keyword>
<dbReference type="AlphaFoldDB" id="A0A2B1JN35"/>
<name>A0A2B1JN35_BACCE</name>
<evidence type="ECO:0000313" key="8">
    <source>
        <dbReference type="EMBL" id="PFE16318.1"/>
    </source>
</evidence>
<dbReference type="PANTHER" id="PTHR30126">
    <property type="entry name" value="HTH-TYPE TRANSCRIPTIONAL REGULATOR"/>
    <property type="match status" value="1"/>
</dbReference>
<dbReference type="Pfam" id="PF00126">
    <property type="entry name" value="HTH_1"/>
    <property type="match status" value="1"/>
</dbReference>
<reference evidence="8 9" key="1">
    <citation type="submission" date="2017-09" db="EMBL/GenBank/DDBJ databases">
        <title>Large-scale bioinformatics analysis of Bacillus genomes uncovers conserved roles of natural products in bacterial physiology.</title>
        <authorList>
            <consortium name="Agbiome Team Llc"/>
            <person name="Bleich R.M."/>
            <person name="Grubbs K.J."/>
            <person name="Santa Maria K.C."/>
            <person name="Allen S.E."/>
            <person name="Farag S."/>
            <person name="Shank E.A."/>
            <person name="Bowers A."/>
        </authorList>
    </citation>
    <scope>NUCLEOTIDE SEQUENCE [LARGE SCALE GENOMIC DNA]</scope>
    <source>
        <strain evidence="8 9">AFS022681</strain>
    </source>
</reference>
<keyword evidence="5" id="KW-0804">Transcription</keyword>
<dbReference type="Gene3D" id="1.10.10.10">
    <property type="entry name" value="Winged helix-like DNA-binding domain superfamily/Winged helix DNA-binding domain"/>
    <property type="match status" value="1"/>
</dbReference>
<comment type="similarity">
    <text evidence="1">Belongs to the LysR transcriptional regulatory family.</text>
</comment>
<gene>
    <name evidence="8" type="ORF">CN307_10645</name>
</gene>
<dbReference type="PROSITE" id="PS50931">
    <property type="entry name" value="HTH_LYSR"/>
    <property type="match status" value="1"/>
</dbReference>
<proteinExistence type="inferred from homology"/>
<dbReference type="SUPFAM" id="SSF53850">
    <property type="entry name" value="Periplasmic binding protein-like II"/>
    <property type="match status" value="1"/>
</dbReference>
<dbReference type="InterPro" id="IPR005119">
    <property type="entry name" value="LysR_subst-bd"/>
</dbReference>
<keyword evidence="4" id="KW-0238">DNA-binding</keyword>
<dbReference type="InterPro" id="IPR036390">
    <property type="entry name" value="WH_DNA-bd_sf"/>
</dbReference>
<evidence type="ECO:0000256" key="2">
    <source>
        <dbReference type="ARBA" id="ARBA00018718"/>
    </source>
</evidence>
<dbReference type="PANTHER" id="PTHR30126:SF40">
    <property type="entry name" value="HTH-TYPE TRANSCRIPTIONAL REGULATOR GLTR"/>
    <property type="match status" value="1"/>
</dbReference>
<evidence type="ECO:0000313" key="9">
    <source>
        <dbReference type="Proteomes" id="UP000220032"/>
    </source>
</evidence>
<organism evidence="8 9">
    <name type="scientific">Bacillus cereus</name>
    <dbReference type="NCBI Taxonomy" id="1396"/>
    <lineage>
        <taxon>Bacteria</taxon>
        <taxon>Bacillati</taxon>
        <taxon>Bacillota</taxon>
        <taxon>Bacilli</taxon>
        <taxon>Bacillales</taxon>
        <taxon>Bacillaceae</taxon>
        <taxon>Bacillus</taxon>
        <taxon>Bacillus cereus group</taxon>
    </lineage>
</organism>
<sequence length="286" mass="32699">MERTLDFRDLKIFQTVARVQNITAAARSLNYVQSNVTARIKLLEQELNTVLFYRHARGITLTGDGQIFLEKVNKLLKEFEELKNTFIDEDNPTGLLNIGTVDTVHPLPTILASYHKQFPNVDISLKTDVSQRLIIDILEFKLDGAFVTSPIQDSSLEQYKVSTKTLVLFSNRPTFDIQDLKNETFLVFSPGCGYRFVLEKWLKDEGILLKKIMEFNMLEMILHSVSLGLGITVLPVTALTFFTNIPNIYSHEIPGEYGKIETIFVRNKDMALSLTMRKFIENIQSL</sequence>
<dbReference type="GO" id="GO:0003700">
    <property type="term" value="F:DNA-binding transcription factor activity"/>
    <property type="evidence" value="ECO:0007669"/>
    <property type="project" value="InterPro"/>
</dbReference>
<dbReference type="Pfam" id="PF03466">
    <property type="entry name" value="LysR_substrate"/>
    <property type="match status" value="1"/>
</dbReference>
<evidence type="ECO:0000256" key="1">
    <source>
        <dbReference type="ARBA" id="ARBA00009437"/>
    </source>
</evidence>
<dbReference type="Gene3D" id="3.40.190.290">
    <property type="match status" value="1"/>
</dbReference>
<keyword evidence="6" id="KW-0472">Membrane</keyword>
<dbReference type="InterPro" id="IPR036388">
    <property type="entry name" value="WH-like_DNA-bd_sf"/>
</dbReference>
<dbReference type="PRINTS" id="PR00039">
    <property type="entry name" value="HTHLYSR"/>
</dbReference>
<comment type="caution">
    <text evidence="8">The sequence shown here is derived from an EMBL/GenBank/DDBJ whole genome shotgun (WGS) entry which is preliminary data.</text>
</comment>
<evidence type="ECO:0000256" key="3">
    <source>
        <dbReference type="ARBA" id="ARBA00023015"/>
    </source>
</evidence>
<protein>
    <recommendedName>
        <fullName evidence="2">HTH-type transcriptional regulator CzcR</fullName>
    </recommendedName>
</protein>
<evidence type="ECO:0000256" key="6">
    <source>
        <dbReference type="SAM" id="Phobius"/>
    </source>
</evidence>
<dbReference type="GO" id="GO:0000976">
    <property type="term" value="F:transcription cis-regulatory region binding"/>
    <property type="evidence" value="ECO:0007669"/>
    <property type="project" value="TreeGrafter"/>
</dbReference>
<dbReference type="InterPro" id="IPR000847">
    <property type="entry name" value="LysR_HTH_N"/>
</dbReference>
<keyword evidence="6" id="KW-0812">Transmembrane</keyword>
<dbReference type="FunFam" id="1.10.10.10:FF:000001">
    <property type="entry name" value="LysR family transcriptional regulator"/>
    <property type="match status" value="1"/>
</dbReference>
<keyword evidence="6" id="KW-1133">Transmembrane helix</keyword>
<evidence type="ECO:0000256" key="4">
    <source>
        <dbReference type="ARBA" id="ARBA00023125"/>
    </source>
</evidence>
<dbReference type="Proteomes" id="UP000220032">
    <property type="component" value="Unassembled WGS sequence"/>
</dbReference>
<feature type="transmembrane region" description="Helical" evidence="6">
    <location>
        <begin position="220"/>
        <end position="242"/>
    </location>
</feature>
<evidence type="ECO:0000256" key="5">
    <source>
        <dbReference type="ARBA" id="ARBA00023163"/>
    </source>
</evidence>
<accession>A0A2B1JN35</accession>
<dbReference type="SUPFAM" id="SSF46785">
    <property type="entry name" value="Winged helix' DNA-binding domain"/>
    <property type="match status" value="1"/>
</dbReference>